<feature type="compositionally biased region" description="Basic residues" evidence="1">
    <location>
        <begin position="213"/>
        <end position="229"/>
    </location>
</feature>
<reference evidence="3" key="1">
    <citation type="submission" date="2024-04" db="EMBL/GenBank/DDBJ databases">
        <title>Salinicola lusitanus LLJ914,a marine bacterium isolated from the Okinawa Trough.</title>
        <authorList>
            <person name="Li J."/>
        </authorList>
    </citation>
    <scope>NUCLEOTIDE SEQUENCE [LARGE SCALE GENOMIC DNA]</scope>
</reference>
<accession>A0AAW0MW69</accession>
<dbReference type="EMBL" id="JBBPFD010000056">
    <property type="protein sequence ID" value="KAK7880719.1"/>
    <property type="molecule type" value="Genomic_DNA"/>
</dbReference>
<feature type="compositionally biased region" description="Low complexity" evidence="1">
    <location>
        <begin position="52"/>
        <end position="61"/>
    </location>
</feature>
<feature type="region of interest" description="Disordered" evidence="1">
    <location>
        <begin position="209"/>
        <end position="229"/>
    </location>
</feature>
<name>A0AAW0MW69_9GOBI</name>
<sequence>MKKPPRTKRNQSVLASQSESSRSSSSSSSDSDYDTRLHAVMSEQSSRLIGTAAPRSAARSPRQSEGGAVSARSAHPGAERRRARRICGSFCRPGHSRGSDSKHRRPVRVIHRSKRKMFGRKDSGFFSSSSSSSSSPSPPVTPPTPALPPEVRVTAQSHAQDPAAEERRPFWLRVACLCRGAPVPTLAATSAATSDPDRLRVSLGLVSDSARSHGGHLRTPRGRARRREKKRREMTMFLSRRQFCCRPEVDRFSPG</sequence>
<evidence type="ECO:0000313" key="2">
    <source>
        <dbReference type="EMBL" id="KAK7880719.1"/>
    </source>
</evidence>
<proteinExistence type="predicted"/>
<dbReference type="Proteomes" id="UP001460270">
    <property type="component" value="Unassembled WGS sequence"/>
</dbReference>
<comment type="caution">
    <text evidence="2">The sequence shown here is derived from an EMBL/GenBank/DDBJ whole genome shotgun (WGS) entry which is preliminary data.</text>
</comment>
<feature type="compositionally biased region" description="Pro residues" evidence="1">
    <location>
        <begin position="136"/>
        <end position="148"/>
    </location>
</feature>
<keyword evidence="3" id="KW-1185">Reference proteome</keyword>
<feature type="compositionally biased region" description="Low complexity" evidence="1">
    <location>
        <begin position="12"/>
        <end position="30"/>
    </location>
</feature>
<feature type="compositionally biased region" description="Basic residues" evidence="1">
    <location>
        <begin position="102"/>
        <end position="118"/>
    </location>
</feature>
<organism evidence="2 3">
    <name type="scientific">Mugilogobius chulae</name>
    <name type="common">yellowstripe goby</name>
    <dbReference type="NCBI Taxonomy" id="88201"/>
    <lineage>
        <taxon>Eukaryota</taxon>
        <taxon>Metazoa</taxon>
        <taxon>Chordata</taxon>
        <taxon>Craniata</taxon>
        <taxon>Vertebrata</taxon>
        <taxon>Euteleostomi</taxon>
        <taxon>Actinopterygii</taxon>
        <taxon>Neopterygii</taxon>
        <taxon>Teleostei</taxon>
        <taxon>Neoteleostei</taxon>
        <taxon>Acanthomorphata</taxon>
        <taxon>Gobiaria</taxon>
        <taxon>Gobiiformes</taxon>
        <taxon>Gobioidei</taxon>
        <taxon>Gobiidae</taxon>
        <taxon>Gobionellinae</taxon>
        <taxon>Mugilogobius</taxon>
    </lineage>
</organism>
<gene>
    <name evidence="2" type="ORF">WMY93_032633</name>
</gene>
<evidence type="ECO:0000313" key="3">
    <source>
        <dbReference type="Proteomes" id="UP001460270"/>
    </source>
</evidence>
<evidence type="ECO:0000256" key="1">
    <source>
        <dbReference type="SAM" id="MobiDB-lite"/>
    </source>
</evidence>
<dbReference type="AlphaFoldDB" id="A0AAW0MW69"/>
<protein>
    <submittedName>
        <fullName evidence="2">Uncharacterized protein</fullName>
    </submittedName>
</protein>
<feature type="region of interest" description="Disordered" evidence="1">
    <location>
        <begin position="1"/>
        <end position="165"/>
    </location>
</feature>